<evidence type="ECO:0000313" key="1">
    <source>
        <dbReference type="EMBL" id="QEG23075.1"/>
    </source>
</evidence>
<evidence type="ECO:0000313" key="2">
    <source>
        <dbReference type="Proteomes" id="UP000322214"/>
    </source>
</evidence>
<protein>
    <submittedName>
        <fullName evidence="1">Uncharacterized protein</fullName>
    </submittedName>
</protein>
<name>A0A5B9PD22_9BACT</name>
<organism evidence="1 2">
    <name type="scientific">Mariniblastus fucicola</name>
    <dbReference type="NCBI Taxonomy" id="980251"/>
    <lineage>
        <taxon>Bacteria</taxon>
        <taxon>Pseudomonadati</taxon>
        <taxon>Planctomycetota</taxon>
        <taxon>Planctomycetia</taxon>
        <taxon>Pirellulales</taxon>
        <taxon>Pirellulaceae</taxon>
        <taxon>Mariniblastus</taxon>
    </lineage>
</organism>
<sequence length="185" mass="19697">MDDLQGRGKALETKFFGERDQVLLQNLKAELADKEAREALHAVSGIDNDEVLDKLIDAGVTPESLAAISLIPLVSVAWCDDLMEATEKEAILQAATSAGIEKDSAASKLLGSWLAHRPKPDLLESWKGYVGVLKGSLDETSYSQLKSSVINRAENVAEAAGGFFGAGTVSDKEKKAIADLAAAFH</sequence>
<dbReference type="OrthoDB" id="5509086at2"/>
<gene>
    <name evidence="1" type="ORF">MFFC18_29670</name>
</gene>
<dbReference type="KEGG" id="mff:MFFC18_29670"/>
<dbReference type="Proteomes" id="UP000322214">
    <property type="component" value="Chromosome"/>
</dbReference>
<dbReference type="RefSeq" id="WP_075086001.1">
    <property type="nucleotide sequence ID" value="NZ_CP042912.1"/>
</dbReference>
<dbReference type="AlphaFoldDB" id="A0A5B9PD22"/>
<keyword evidence="2" id="KW-1185">Reference proteome</keyword>
<proteinExistence type="predicted"/>
<accession>A0A5B9PD22</accession>
<reference evidence="1 2" key="1">
    <citation type="submission" date="2019-08" db="EMBL/GenBank/DDBJ databases">
        <title>Deep-cultivation of Planctomycetes and their phenomic and genomic characterization uncovers novel biology.</title>
        <authorList>
            <person name="Wiegand S."/>
            <person name="Jogler M."/>
            <person name="Boedeker C."/>
            <person name="Pinto D."/>
            <person name="Vollmers J."/>
            <person name="Rivas-Marin E."/>
            <person name="Kohn T."/>
            <person name="Peeters S.H."/>
            <person name="Heuer A."/>
            <person name="Rast P."/>
            <person name="Oberbeckmann S."/>
            <person name="Bunk B."/>
            <person name="Jeske O."/>
            <person name="Meyerdierks A."/>
            <person name="Storesund J.E."/>
            <person name="Kallscheuer N."/>
            <person name="Luecker S."/>
            <person name="Lage O.M."/>
            <person name="Pohl T."/>
            <person name="Merkel B.J."/>
            <person name="Hornburger P."/>
            <person name="Mueller R.-W."/>
            <person name="Bruemmer F."/>
            <person name="Labrenz M."/>
            <person name="Spormann A.M."/>
            <person name="Op den Camp H."/>
            <person name="Overmann J."/>
            <person name="Amann R."/>
            <person name="Jetten M.S.M."/>
            <person name="Mascher T."/>
            <person name="Medema M.H."/>
            <person name="Devos D.P."/>
            <person name="Kaster A.-K."/>
            <person name="Ovreas L."/>
            <person name="Rohde M."/>
            <person name="Galperin M.Y."/>
            <person name="Jogler C."/>
        </authorList>
    </citation>
    <scope>NUCLEOTIDE SEQUENCE [LARGE SCALE GENOMIC DNA]</scope>
    <source>
        <strain evidence="1 2">FC18</strain>
    </source>
</reference>
<dbReference type="EMBL" id="CP042912">
    <property type="protein sequence ID" value="QEG23075.1"/>
    <property type="molecule type" value="Genomic_DNA"/>
</dbReference>